<name>A0ABY4IES8_9MICO</name>
<gene>
    <name evidence="2" type="ORF">KV394_09155</name>
</gene>
<dbReference type="RefSeq" id="WP_247981289.1">
    <property type="nucleotide sequence ID" value="NZ_CP078076.1"/>
</dbReference>
<dbReference type="Proteomes" id="UP000831467">
    <property type="component" value="Chromosome"/>
</dbReference>
<protein>
    <recommendedName>
        <fullName evidence="4">DNA/RNA endonuclease G</fullName>
    </recommendedName>
</protein>
<evidence type="ECO:0000313" key="3">
    <source>
        <dbReference type="Proteomes" id="UP000831467"/>
    </source>
</evidence>
<keyword evidence="1" id="KW-0812">Transmembrane</keyword>
<evidence type="ECO:0000313" key="2">
    <source>
        <dbReference type="EMBL" id="UPL11269.1"/>
    </source>
</evidence>
<reference evidence="2 3" key="1">
    <citation type="submission" date="2021-06" db="EMBL/GenBank/DDBJ databases">
        <title>Genome-based taxonomic framework of Microbacterium strains isolated from marine environment, the description of four new species and reclassification of four preexisting species.</title>
        <authorList>
            <person name="Lee S.D."/>
            <person name="Kim S.-M."/>
            <person name="Byeon Y.-S."/>
            <person name="Yang H.L."/>
            <person name="Kim I.S."/>
        </authorList>
    </citation>
    <scope>NUCLEOTIDE SEQUENCE [LARGE SCALE GENOMIC DNA]</scope>
    <source>
        <strain evidence="2 3">SSW1-51</strain>
    </source>
</reference>
<keyword evidence="3" id="KW-1185">Reference proteome</keyword>
<organism evidence="2 3">
    <name type="scientific">Microbacterium sufflavum</name>
    <dbReference type="NCBI Taxonomy" id="2851649"/>
    <lineage>
        <taxon>Bacteria</taxon>
        <taxon>Bacillati</taxon>
        <taxon>Actinomycetota</taxon>
        <taxon>Actinomycetes</taxon>
        <taxon>Micrococcales</taxon>
        <taxon>Microbacteriaceae</taxon>
        <taxon>Microbacterium</taxon>
    </lineage>
</organism>
<keyword evidence="1" id="KW-0472">Membrane</keyword>
<evidence type="ECO:0000256" key="1">
    <source>
        <dbReference type="SAM" id="Phobius"/>
    </source>
</evidence>
<dbReference type="EMBL" id="CP078076">
    <property type="protein sequence ID" value="UPL11269.1"/>
    <property type="molecule type" value="Genomic_DNA"/>
</dbReference>
<sequence>MSAPAATRRLLRRETRASRTAPATVLAALLAIVLLGLLGCGVAAALDPGFRADAAALLAGVAQALSAAGVAIGAGIALIALAVVLLALAVVPGRRARRARLTGRTALVVDDGVLADAIADGVARRTGVPRPRVAVTVGRRAATVRLTPTSGVPVDRDAARTAVVRVLDEVGFALTPRVLVATEGVVG</sequence>
<proteinExistence type="predicted"/>
<accession>A0ABY4IES8</accession>
<feature type="transmembrane region" description="Helical" evidence="1">
    <location>
        <begin position="21"/>
        <end position="46"/>
    </location>
</feature>
<evidence type="ECO:0008006" key="4">
    <source>
        <dbReference type="Google" id="ProtNLM"/>
    </source>
</evidence>
<feature type="transmembrane region" description="Helical" evidence="1">
    <location>
        <begin position="66"/>
        <end position="91"/>
    </location>
</feature>
<keyword evidence="1" id="KW-1133">Transmembrane helix</keyword>